<comment type="caution">
    <text evidence="2">The sequence shown here is derived from an EMBL/GenBank/DDBJ whole genome shotgun (WGS) entry which is preliminary data.</text>
</comment>
<accession>A0ABV0MM41</accession>
<reference evidence="2 3" key="1">
    <citation type="submission" date="2021-06" db="EMBL/GenBank/DDBJ databases">
        <authorList>
            <person name="Palmer J.M."/>
        </authorList>
    </citation>
    <scope>NUCLEOTIDE SEQUENCE [LARGE SCALE GENOMIC DNA]</scope>
    <source>
        <strain evidence="2 3">GA_2019</strain>
        <tissue evidence="2">Muscle</tissue>
    </source>
</reference>
<feature type="signal peptide" evidence="1">
    <location>
        <begin position="1"/>
        <end position="18"/>
    </location>
</feature>
<dbReference type="EMBL" id="JAHRIO010005007">
    <property type="protein sequence ID" value="MEQ2160174.1"/>
    <property type="molecule type" value="Genomic_DNA"/>
</dbReference>
<gene>
    <name evidence="2" type="ORF">GOODEAATRI_030840</name>
</gene>
<sequence length="86" mass="9908">MWVCWRFLKNCLPDLTSGCTLTMLYENSLELNHTFTSAGVHCLDISVRNNISKLQTSFSLYVRRNGSNFHRQDLDSSSNIVLLHML</sequence>
<feature type="chain" id="PRO_5046435445" evidence="1">
    <location>
        <begin position="19"/>
        <end position="86"/>
    </location>
</feature>
<dbReference type="Proteomes" id="UP001476798">
    <property type="component" value="Unassembled WGS sequence"/>
</dbReference>
<evidence type="ECO:0000256" key="1">
    <source>
        <dbReference type="SAM" id="SignalP"/>
    </source>
</evidence>
<name>A0ABV0MM41_9TELE</name>
<organism evidence="2 3">
    <name type="scientific">Goodea atripinnis</name>
    <dbReference type="NCBI Taxonomy" id="208336"/>
    <lineage>
        <taxon>Eukaryota</taxon>
        <taxon>Metazoa</taxon>
        <taxon>Chordata</taxon>
        <taxon>Craniata</taxon>
        <taxon>Vertebrata</taxon>
        <taxon>Euteleostomi</taxon>
        <taxon>Actinopterygii</taxon>
        <taxon>Neopterygii</taxon>
        <taxon>Teleostei</taxon>
        <taxon>Neoteleostei</taxon>
        <taxon>Acanthomorphata</taxon>
        <taxon>Ovalentaria</taxon>
        <taxon>Atherinomorphae</taxon>
        <taxon>Cyprinodontiformes</taxon>
        <taxon>Goodeidae</taxon>
        <taxon>Goodea</taxon>
    </lineage>
</organism>
<evidence type="ECO:0000313" key="3">
    <source>
        <dbReference type="Proteomes" id="UP001476798"/>
    </source>
</evidence>
<protein>
    <submittedName>
        <fullName evidence="2">Uncharacterized protein</fullName>
    </submittedName>
</protein>
<proteinExistence type="predicted"/>
<evidence type="ECO:0000313" key="2">
    <source>
        <dbReference type="EMBL" id="MEQ2160174.1"/>
    </source>
</evidence>
<feature type="non-terminal residue" evidence="2">
    <location>
        <position position="86"/>
    </location>
</feature>
<keyword evidence="1" id="KW-0732">Signal</keyword>
<keyword evidence="3" id="KW-1185">Reference proteome</keyword>